<keyword evidence="6" id="KW-0119">Carbohydrate metabolism</keyword>
<dbReference type="Pfam" id="PF02782">
    <property type="entry name" value="FGGY_C"/>
    <property type="match status" value="1"/>
</dbReference>
<protein>
    <submittedName>
        <fullName evidence="9">Unannotated protein</fullName>
    </submittedName>
</protein>
<proteinExistence type="inferred from homology"/>
<evidence type="ECO:0000313" key="9">
    <source>
        <dbReference type="EMBL" id="CAB4557324.1"/>
    </source>
</evidence>
<dbReference type="Pfam" id="PF00370">
    <property type="entry name" value="FGGY_N"/>
    <property type="match status" value="1"/>
</dbReference>
<dbReference type="InterPro" id="IPR018484">
    <property type="entry name" value="FGGY_N"/>
</dbReference>
<evidence type="ECO:0000256" key="3">
    <source>
        <dbReference type="ARBA" id="ARBA00022741"/>
    </source>
</evidence>
<name>A0A6J6D1V3_9ZZZZ</name>
<dbReference type="HAMAP" id="MF_02220">
    <property type="entry name" value="XylB"/>
    <property type="match status" value="1"/>
</dbReference>
<organism evidence="9">
    <name type="scientific">freshwater metagenome</name>
    <dbReference type="NCBI Taxonomy" id="449393"/>
    <lineage>
        <taxon>unclassified sequences</taxon>
        <taxon>metagenomes</taxon>
        <taxon>ecological metagenomes</taxon>
    </lineage>
</organism>
<dbReference type="NCBIfam" id="TIGR01312">
    <property type="entry name" value="XylB"/>
    <property type="match status" value="1"/>
</dbReference>
<dbReference type="InterPro" id="IPR018483">
    <property type="entry name" value="Carb_kinase_FGGY_CS"/>
</dbReference>
<feature type="domain" description="Carbohydrate kinase FGGY C-terminal" evidence="8">
    <location>
        <begin position="254"/>
        <end position="434"/>
    </location>
</feature>
<dbReference type="EMBL" id="CAEZTF010000035">
    <property type="protein sequence ID" value="CAB4557324.1"/>
    <property type="molecule type" value="Genomic_DNA"/>
</dbReference>
<evidence type="ECO:0000256" key="5">
    <source>
        <dbReference type="ARBA" id="ARBA00022840"/>
    </source>
</evidence>
<dbReference type="AlphaFoldDB" id="A0A6J6D1V3"/>
<dbReference type="PIRSF" id="PIRSF000538">
    <property type="entry name" value="GlpK"/>
    <property type="match status" value="1"/>
</dbReference>
<accession>A0A6J6D1V3</accession>
<evidence type="ECO:0000256" key="1">
    <source>
        <dbReference type="ARBA" id="ARBA00022629"/>
    </source>
</evidence>
<gene>
    <name evidence="9" type="ORF">UFOPK1618_00292</name>
</gene>
<keyword evidence="4" id="KW-0418">Kinase</keyword>
<dbReference type="CDD" id="cd07809">
    <property type="entry name" value="ASKHA_NBD_FGGY_BaXK-like"/>
    <property type="match status" value="1"/>
</dbReference>
<dbReference type="PANTHER" id="PTHR43095:SF5">
    <property type="entry name" value="XYLULOSE KINASE"/>
    <property type="match status" value="1"/>
</dbReference>
<dbReference type="InterPro" id="IPR006000">
    <property type="entry name" value="Xylulokinase"/>
</dbReference>
<dbReference type="GO" id="GO:0005524">
    <property type="term" value="F:ATP binding"/>
    <property type="evidence" value="ECO:0007669"/>
    <property type="project" value="UniProtKB-KW"/>
</dbReference>
<keyword evidence="5" id="KW-0067">ATP-binding</keyword>
<keyword evidence="3" id="KW-0547">Nucleotide-binding</keyword>
<dbReference type="InterPro" id="IPR000577">
    <property type="entry name" value="Carb_kinase_FGGY"/>
</dbReference>
<dbReference type="GO" id="GO:0004856">
    <property type="term" value="F:D-xylulokinase activity"/>
    <property type="evidence" value="ECO:0007669"/>
    <property type="project" value="InterPro"/>
</dbReference>
<dbReference type="Gene3D" id="3.30.420.40">
    <property type="match status" value="2"/>
</dbReference>
<reference evidence="9" key="1">
    <citation type="submission" date="2020-05" db="EMBL/GenBank/DDBJ databases">
        <authorList>
            <person name="Chiriac C."/>
            <person name="Salcher M."/>
            <person name="Ghai R."/>
            <person name="Kavagutti S V."/>
        </authorList>
    </citation>
    <scope>NUCLEOTIDE SEQUENCE</scope>
</reference>
<keyword evidence="2" id="KW-0808">Transferase</keyword>
<evidence type="ECO:0000256" key="2">
    <source>
        <dbReference type="ARBA" id="ARBA00022679"/>
    </source>
</evidence>
<evidence type="ECO:0000256" key="6">
    <source>
        <dbReference type="ARBA" id="ARBA00023277"/>
    </source>
</evidence>
<evidence type="ECO:0000256" key="4">
    <source>
        <dbReference type="ARBA" id="ARBA00022777"/>
    </source>
</evidence>
<dbReference type="InterPro" id="IPR043129">
    <property type="entry name" value="ATPase_NBD"/>
</dbReference>
<dbReference type="SUPFAM" id="SSF53067">
    <property type="entry name" value="Actin-like ATPase domain"/>
    <property type="match status" value="2"/>
</dbReference>
<evidence type="ECO:0000259" key="8">
    <source>
        <dbReference type="Pfam" id="PF02782"/>
    </source>
</evidence>
<dbReference type="PANTHER" id="PTHR43095">
    <property type="entry name" value="SUGAR KINASE"/>
    <property type="match status" value="1"/>
</dbReference>
<dbReference type="InterPro" id="IPR050406">
    <property type="entry name" value="FGGY_Carb_Kinase"/>
</dbReference>
<dbReference type="InterPro" id="IPR018485">
    <property type="entry name" value="FGGY_C"/>
</dbReference>
<evidence type="ECO:0000259" key="7">
    <source>
        <dbReference type="Pfam" id="PF00370"/>
    </source>
</evidence>
<dbReference type="PROSITE" id="PS00933">
    <property type="entry name" value="FGGY_KINASES_1"/>
    <property type="match status" value="1"/>
</dbReference>
<keyword evidence="1" id="KW-0859">Xylose metabolism</keyword>
<dbReference type="GO" id="GO:0005997">
    <property type="term" value="P:xylulose metabolic process"/>
    <property type="evidence" value="ECO:0007669"/>
    <property type="project" value="InterPro"/>
</dbReference>
<feature type="domain" description="Carbohydrate kinase FGGY N-terminal" evidence="7">
    <location>
        <begin position="4"/>
        <end position="245"/>
    </location>
</feature>
<sequence length="476" mass="48558">MPLVAGVDSSTQSCKVVIRDAETGALVREGRASHPNGTEVNPDAWWAALNEAIAQAGGLDDVAAISIGGQQHGMVVLNTDGKVIRDALLWNDTRSAAQADDIVAKFGSQGIADLTGSLPVASFTSTKLLWLKQNEPDNAKQVAAVCLPHDWLSWRLAGYGPAGESNLGPDLSALTTDASDASGTGYFNPKTGAYVTEVLEFVLGHVPITPRIVKANESAHNMFAENGSTLSIGAGAGDNAAAAFGVLAKAGDVVVSLGTSGTVFAVSATATNDNSGTIAGFASASGEYLPLVCTLNAARVLDSMASLLSVNHDELGELAMGSVPGANGVVLVPYFEGERTPNLPDAKASIHGLTLMNNTPANIARAAIEGMLCGLAAGLEALQKAGVKTERVILVGGAAANPAVQQIAAEVFGASITVPAPGEYVANGAARQAASILLGQAPDWNIDTLARIESSGQGPALAQYQKYAEHVAASVR</sequence>
<dbReference type="PROSITE" id="PS00445">
    <property type="entry name" value="FGGY_KINASES_2"/>
    <property type="match status" value="1"/>
</dbReference>
<dbReference type="GO" id="GO:0042732">
    <property type="term" value="P:D-xylose metabolic process"/>
    <property type="evidence" value="ECO:0007669"/>
    <property type="project" value="UniProtKB-KW"/>
</dbReference>